<dbReference type="PROSITE" id="PS00509">
    <property type="entry name" value="RAS_GTPASE_ACTIV_1"/>
    <property type="match status" value="1"/>
</dbReference>
<dbReference type="PROSITE" id="PS50018">
    <property type="entry name" value="RAS_GTPASE_ACTIV_2"/>
    <property type="match status" value="1"/>
</dbReference>
<dbReference type="InterPro" id="IPR035892">
    <property type="entry name" value="C2_domain_sf"/>
</dbReference>
<evidence type="ECO:0000256" key="1">
    <source>
        <dbReference type="ARBA" id="ARBA00022468"/>
    </source>
</evidence>
<dbReference type="GO" id="GO:0007165">
    <property type="term" value="P:signal transduction"/>
    <property type="evidence" value="ECO:0007669"/>
    <property type="project" value="UniProtKB-ARBA"/>
</dbReference>
<dbReference type="AlphaFoldDB" id="A0A9P8T3X7"/>
<dbReference type="InterPro" id="IPR000008">
    <property type="entry name" value="C2_dom"/>
</dbReference>
<gene>
    <name evidence="5" type="ORF">OGATHE_003290</name>
</gene>
<feature type="domain" description="C2" evidence="3">
    <location>
        <begin position="286"/>
        <end position="411"/>
    </location>
</feature>
<dbReference type="InterPro" id="IPR001936">
    <property type="entry name" value="RasGAP_dom"/>
</dbReference>
<dbReference type="EMBL" id="JAEUBD010001178">
    <property type="protein sequence ID" value="KAH3664475.1"/>
    <property type="molecule type" value="Genomic_DNA"/>
</dbReference>
<dbReference type="PANTHER" id="PTHR10194:SF60">
    <property type="entry name" value="RAS GTPASE-ACTIVATING PROTEIN RASKOL"/>
    <property type="match status" value="1"/>
</dbReference>
<dbReference type="GO" id="GO:0005096">
    <property type="term" value="F:GTPase activator activity"/>
    <property type="evidence" value="ECO:0007669"/>
    <property type="project" value="UniProtKB-KW"/>
</dbReference>
<organism evidence="5 6">
    <name type="scientific">Ogataea polymorpha</name>
    <dbReference type="NCBI Taxonomy" id="460523"/>
    <lineage>
        <taxon>Eukaryota</taxon>
        <taxon>Fungi</taxon>
        <taxon>Dikarya</taxon>
        <taxon>Ascomycota</taxon>
        <taxon>Saccharomycotina</taxon>
        <taxon>Pichiomycetes</taxon>
        <taxon>Pichiales</taxon>
        <taxon>Pichiaceae</taxon>
        <taxon>Ogataea</taxon>
    </lineage>
</organism>
<feature type="domain" description="Ras-GAP" evidence="4">
    <location>
        <begin position="464"/>
        <end position="670"/>
    </location>
</feature>
<accession>A0A9P8T3X7</accession>
<dbReference type="SUPFAM" id="SSF48350">
    <property type="entry name" value="GTPase activation domain, GAP"/>
    <property type="match status" value="1"/>
</dbReference>
<dbReference type="PANTHER" id="PTHR10194">
    <property type="entry name" value="RAS GTPASE-ACTIVATING PROTEINS"/>
    <property type="match status" value="1"/>
</dbReference>
<protein>
    <recommendedName>
        <fullName evidence="7">Ras-GAP domain-containing protein</fullName>
    </recommendedName>
</protein>
<evidence type="ECO:0000259" key="4">
    <source>
        <dbReference type="PROSITE" id="PS50018"/>
    </source>
</evidence>
<dbReference type="Gene3D" id="1.10.506.10">
    <property type="entry name" value="GTPase Activation - p120gap, domain 1"/>
    <property type="match status" value="1"/>
</dbReference>
<dbReference type="CDD" id="cd05137">
    <property type="entry name" value="RasGAP_CLA2_BUD2"/>
    <property type="match status" value="1"/>
</dbReference>
<sequence length="949" mass="109111">MAKSELKDYMLRNGGSVALDCVKWSYKFENSHGDSQGWSEASLEITPKGELIMDGDAVMIPSLQKCEVQLFPELRVLKVKSLDLKTVFIKTQQSEFEPLLACLMVWQNLKPQGYYNKYSFNKSIVHNENLQTNDLLVCRFRIYGPAPNYKKVQLSELPKTPLYPSEDKQTEGWFTAMGYLKRDGILDLLCENDGTLLYSVDITKLYSSEIRPIHHSVFQQPNILFVGQINELRRNHRYANEIDSEDDAPFILKNGKSFSDIHRILIQFDLGIDLRDWIVALKTFTKLEYIGNRLTKDRMRLVKNYKLEVVEAKFNNPALNENLHLYVELHMWGGPWYRTAIVKNLNQNPFWKELFDLDLPPSAEFFKLVLKSSNNSSVYNLIEEDPVIAGAFVTPDFMTEPQMMKKLPLYGDQSHEIGSVTINLSLREIHIMSYKNYRMLEGMMKGIDVRDLLRFVTPLIEPQNVDDLSQMLLDIYQSANMEHEYFEQLMSFELESLKDSGSKLHSISPTNNLNTLFRGRSLLSVSLEKYQIRIGQEYLEKLLGEFIAQIGAENLICDPNPKTYPNTHEEHYQNLLNYVEELWNRIYTTSNDLPEELKREWGLLRSKVEHSVDPSDTETPLNALCSFIFLRFLCPAILNPKLFNLSKNHQQGTVSKTLTLIAKVLMTLANRSQFAPHKDPELLRLNEDFLDKRSSELRLYCDRVSGRKMDFTEKKLEMTNAMGKPSLTASEEILSELPSRSYLIDKYLRLAEFASLLDSNNSENIVSKESKRKSVLSELKLDLLGLEDTDFGSRDFIKTLLEDGDDELNQLILEKQSINLEDLKRQASVVIAKTKAMEQAISETELPSDFTTDTFMEFVNSILKAARVDQDHCVVYDLMGNDNGSLESYLKHRRQSADSPRLKSKHLKEQVSKSGSVQSVSTLRNSISSASLPSPKSTFKKLFKRRSIT</sequence>
<evidence type="ECO:0000313" key="5">
    <source>
        <dbReference type="EMBL" id="KAH3664475.1"/>
    </source>
</evidence>
<feature type="region of interest" description="Disordered" evidence="2">
    <location>
        <begin position="894"/>
        <end position="918"/>
    </location>
</feature>
<keyword evidence="6" id="KW-1185">Reference proteome</keyword>
<name>A0A9P8T3X7_9ASCO</name>
<dbReference type="Pfam" id="PF00616">
    <property type="entry name" value="RasGAP"/>
    <property type="match status" value="2"/>
</dbReference>
<dbReference type="SMART" id="SM00323">
    <property type="entry name" value="RasGAP"/>
    <property type="match status" value="1"/>
</dbReference>
<proteinExistence type="predicted"/>
<dbReference type="InterPro" id="IPR039360">
    <property type="entry name" value="Ras_GTPase"/>
</dbReference>
<dbReference type="InterPro" id="IPR008936">
    <property type="entry name" value="Rho_GTPase_activation_prot"/>
</dbReference>
<comment type="caution">
    <text evidence="5">The sequence shown here is derived from an EMBL/GenBank/DDBJ whole genome shotgun (WGS) entry which is preliminary data.</text>
</comment>
<reference evidence="5" key="1">
    <citation type="journal article" date="2021" name="Open Biol.">
        <title>Shared evolutionary footprints suggest mitochondrial oxidative damage underlies multiple complex I losses in fungi.</title>
        <authorList>
            <person name="Schikora-Tamarit M.A."/>
            <person name="Marcet-Houben M."/>
            <person name="Nosek J."/>
            <person name="Gabaldon T."/>
        </authorList>
    </citation>
    <scope>NUCLEOTIDE SEQUENCE</scope>
    <source>
        <strain evidence="5">NCAIM Y.01608</strain>
    </source>
</reference>
<keyword evidence="1" id="KW-0343">GTPase activation</keyword>
<dbReference type="CDD" id="cd00030">
    <property type="entry name" value="C2"/>
    <property type="match status" value="1"/>
</dbReference>
<evidence type="ECO:0000256" key="2">
    <source>
        <dbReference type="SAM" id="MobiDB-lite"/>
    </source>
</evidence>
<dbReference type="InterPro" id="IPR023152">
    <property type="entry name" value="RasGAP_CS"/>
</dbReference>
<evidence type="ECO:0008006" key="7">
    <source>
        <dbReference type="Google" id="ProtNLM"/>
    </source>
</evidence>
<evidence type="ECO:0000259" key="3">
    <source>
        <dbReference type="PROSITE" id="PS50004"/>
    </source>
</evidence>
<reference evidence="5" key="2">
    <citation type="submission" date="2021-01" db="EMBL/GenBank/DDBJ databases">
        <authorList>
            <person name="Schikora-Tamarit M.A."/>
        </authorList>
    </citation>
    <scope>NUCLEOTIDE SEQUENCE</scope>
    <source>
        <strain evidence="5">NCAIM Y.01608</strain>
    </source>
</reference>
<dbReference type="PROSITE" id="PS50004">
    <property type="entry name" value="C2"/>
    <property type="match status" value="1"/>
</dbReference>
<dbReference type="SUPFAM" id="SSF49562">
    <property type="entry name" value="C2 domain (Calcium/lipid-binding domain, CaLB)"/>
    <property type="match status" value="1"/>
</dbReference>
<dbReference type="Proteomes" id="UP000788993">
    <property type="component" value="Unassembled WGS sequence"/>
</dbReference>
<evidence type="ECO:0000313" key="6">
    <source>
        <dbReference type="Proteomes" id="UP000788993"/>
    </source>
</evidence>